<dbReference type="EMBL" id="CP013251">
    <property type="protein sequence ID" value="AMO56408.1"/>
    <property type="molecule type" value="Genomic_DNA"/>
</dbReference>
<evidence type="ECO:0008006" key="4">
    <source>
        <dbReference type="Google" id="ProtNLM"/>
    </source>
</evidence>
<dbReference type="AlphaFoldDB" id="A0A142BCD2"/>
<sequence>MLNYLYLIFGKLSSRVCPILFGFILVRNYSVEAYSGFVELIMLSNVLINFAIFGMSSQILSEKVSVDKSLINSLISIYNLALILAVSVVCLYFYVEGINFLTGLSLVFYVIGYSWLSLYDTLSCRLAKYQDGAKAYVITTLFVSLLIIFVFLTEIKDNISIMIFCLIYFISGIVFLIKGLRNSGYYFSIEKILRNLRVVVSNSLDVVVFSFSVFFSIYLLMQQIEIENDKAVFALGYQIFSIMVFIPNVLSNMVVPKLSNNRSVKVSRYLILYAVCSLAGIFMFALLGDILFWLYKLDATIYNRFVVFVILLSATLSSIATYFIQIFNSLSRFYILRFSGLIMFCIVLILNVIVDLKGALDYALVLLVGYVFFLAYLLFSYYGSECWKLDR</sequence>
<feature type="transmembrane region" description="Helical" evidence="1">
    <location>
        <begin position="101"/>
        <end position="122"/>
    </location>
</feature>
<feature type="transmembrane region" description="Helical" evidence="1">
    <location>
        <begin position="270"/>
        <end position="295"/>
    </location>
</feature>
<dbReference type="PATRIC" id="fig|570277.3.peg.2479"/>
<feature type="transmembrane region" description="Helical" evidence="1">
    <location>
        <begin position="231"/>
        <end position="250"/>
    </location>
</feature>
<name>A0A142BCD2_9GAMM</name>
<accession>A0A142BCD2</accession>
<feature type="transmembrane region" description="Helical" evidence="1">
    <location>
        <begin position="36"/>
        <end position="56"/>
    </location>
</feature>
<feature type="transmembrane region" description="Helical" evidence="1">
    <location>
        <begin position="134"/>
        <end position="153"/>
    </location>
</feature>
<keyword evidence="1" id="KW-0472">Membrane</keyword>
<keyword evidence="1" id="KW-0812">Transmembrane</keyword>
<organism evidence="2 3">
    <name type="scientific">Endozoicomonas montiporae CL-33</name>
    <dbReference type="NCBI Taxonomy" id="570277"/>
    <lineage>
        <taxon>Bacteria</taxon>
        <taxon>Pseudomonadati</taxon>
        <taxon>Pseudomonadota</taxon>
        <taxon>Gammaproteobacteria</taxon>
        <taxon>Oceanospirillales</taxon>
        <taxon>Endozoicomonadaceae</taxon>
        <taxon>Endozoicomonas</taxon>
    </lineage>
</organism>
<feature type="transmembrane region" description="Helical" evidence="1">
    <location>
        <begin position="12"/>
        <end position="30"/>
    </location>
</feature>
<dbReference type="RefSeq" id="WP_145912573.1">
    <property type="nucleotide sequence ID" value="NZ_CP013251.1"/>
</dbReference>
<gene>
    <name evidence="2" type="ORF">EZMO1_2308</name>
</gene>
<dbReference type="KEGG" id="emp:EZMO1_2308"/>
<evidence type="ECO:0000313" key="3">
    <source>
        <dbReference type="Proteomes" id="UP000071065"/>
    </source>
</evidence>
<feature type="transmembrane region" description="Helical" evidence="1">
    <location>
        <begin position="301"/>
        <end position="323"/>
    </location>
</feature>
<protein>
    <recommendedName>
        <fullName evidence="4">Polysaccharide biosynthesis protein</fullName>
    </recommendedName>
</protein>
<feature type="transmembrane region" description="Helical" evidence="1">
    <location>
        <begin position="159"/>
        <end position="177"/>
    </location>
</feature>
<feature type="transmembrane region" description="Helical" evidence="1">
    <location>
        <begin position="335"/>
        <end position="354"/>
    </location>
</feature>
<keyword evidence="1" id="KW-1133">Transmembrane helix</keyword>
<evidence type="ECO:0000256" key="1">
    <source>
        <dbReference type="SAM" id="Phobius"/>
    </source>
</evidence>
<dbReference type="Proteomes" id="UP000071065">
    <property type="component" value="Chromosome"/>
</dbReference>
<proteinExistence type="predicted"/>
<feature type="transmembrane region" description="Helical" evidence="1">
    <location>
        <begin position="198"/>
        <end position="219"/>
    </location>
</feature>
<feature type="transmembrane region" description="Helical" evidence="1">
    <location>
        <begin position="77"/>
        <end position="95"/>
    </location>
</feature>
<feature type="transmembrane region" description="Helical" evidence="1">
    <location>
        <begin position="360"/>
        <end position="382"/>
    </location>
</feature>
<evidence type="ECO:0000313" key="2">
    <source>
        <dbReference type="EMBL" id="AMO56408.1"/>
    </source>
</evidence>
<reference evidence="2 3" key="1">
    <citation type="journal article" date="2016" name="Front. Microbiol.">
        <title>Genomic Insight into the Host-Endosymbiont Relationship of Endozoicomonas montiporae CL-33(T) with its Coral Host.</title>
        <authorList>
            <person name="Ding J.-Y."/>
            <person name="Shiu J.-H."/>
            <person name="Chen W.-M."/>
            <person name="Chiang Y.-R."/>
            <person name="Tang S.-L."/>
        </authorList>
    </citation>
    <scope>NUCLEOTIDE SEQUENCE [LARGE SCALE GENOMIC DNA]</scope>
    <source>
        <strain evidence="2 3">CL-33</strain>
    </source>
</reference>